<keyword evidence="1" id="KW-0378">Hydrolase</keyword>
<reference evidence="4 5" key="1">
    <citation type="submission" date="2020-06" db="EMBL/GenBank/DDBJ databases">
        <authorList>
            <person name="Li R."/>
            <person name="Bekaert M."/>
        </authorList>
    </citation>
    <scope>NUCLEOTIDE SEQUENCE [LARGE SCALE GENOMIC DNA]</scope>
    <source>
        <strain evidence="5">wild</strain>
    </source>
</reference>
<feature type="compositionally biased region" description="Polar residues" evidence="2">
    <location>
        <begin position="1"/>
        <end position="15"/>
    </location>
</feature>
<dbReference type="GO" id="GO:0004190">
    <property type="term" value="F:aspartic-type endopeptidase activity"/>
    <property type="evidence" value="ECO:0007669"/>
    <property type="project" value="InterPro"/>
</dbReference>
<dbReference type="GO" id="GO:0006508">
    <property type="term" value="P:proteolysis"/>
    <property type="evidence" value="ECO:0007669"/>
    <property type="project" value="InterPro"/>
</dbReference>
<feature type="domain" description="Peptidase A2" evidence="3">
    <location>
        <begin position="55"/>
        <end position="136"/>
    </location>
</feature>
<keyword evidence="5" id="KW-1185">Reference proteome</keyword>
<name>A0A6J8BER6_MYTCO</name>
<sequence length="309" mass="35007">MSELTSGQSTSTAVMTSMMKPEKMDSRQQSSCVIQIDRVRSATIKVPISINGQVTKVVLDTGAEVTVLNSSLYFWIPEEKRPILKKLTRKLVVAEAGKSMETHGIATMNVKLGNHEFSWEMYIAPIGDSILLGCDIVDELGITINSKKGIQVDGKWIECYTERKVDDKIARVVFTENVTVPGNSEMILPGGSYNIDVMDTRYSMLQLVVEDNSKIMDAFWNTRNMKIKTENSLEVKFDRCRNMADISTIPNHFKEPLTDTVKNCTFDVHVGNRQEINQFVKNAEGLQKDHDIKMNKYLSEMRKRKKTPK</sequence>
<dbReference type="SUPFAM" id="SSF50630">
    <property type="entry name" value="Acid proteases"/>
    <property type="match status" value="1"/>
</dbReference>
<evidence type="ECO:0000313" key="5">
    <source>
        <dbReference type="Proteomes" id="UP000507470"/>
    </source>
</evidence>
<protein>
    <recommendedName>
        <fullName evidence="3">Peptidase A2 domain-containing protein</fullName>
    </recommendedName>
</protein>
<dbReference type="AlphaFoldDB" id="A0A6J8BER6"/>
<evidence type="ECO:0000256" key="2">
    <source>
        <dbReference type="SAM" id="MobiDB-lite"/>
    </source>
</evidence>
<feature type="region of interest" description="Disordered" evidence="2">
    <location>
        <begin position="1"/>
        <end position="22"/>
    </location>
</feature>
<dbReference type="Proteomes" id="UP000507470">
    <property type="component" value="Unassembled WGS sequence"/>
</dbReference>
<dbReference type="InterPro" id="IPR001995">
    <property type="entry name" value="Peptidase_A2_cat"/>
</dbReference>
<dbReference type="PROSITE" id="PS00141">
    <property type="entry name" value="ASP_PROTEASE"/>
    <property type="match status" value="1"/>
</dbReference>
<dbReference type="Gene3D" id="2.40.70.10">
    <property type="entry name" value="Acid Proteases"/>
    <property type="match status" value="1"/>
</dbReference>
<dbReference type="InterPro" id="IPR018061">
    <property type="entry name" value="Retropepsins"/>
</dbReference>
<evidence type="ECO:0000313" key="4">
    <source>
        <dbReference type="EMBL" id="CAC5382076.1"/>
    </source>
</evidence>
<dbReference type="InterPro" id="IPR001969">
    <property type="entry name" value="Aspartic_peptidase_AS"/>
</dbReference>
<evidence type="ECO:0000256" key="1">
    <source>
        <dbReference type="ARBA" id="ARBA00022801"/>
    </source>
</evidence>
<dbReference type="InterPro" id="IPR021109">
    <property type="entry name" value="Peptidase_aspartic_dom_sf"/>
</dbReference>
<dbReference type="EMBL" id="CACVKT020003176">
    <property type="protein sequence ID" value="CAC5382076.1"/>
    <property type="molecule type" value="Genomic_DNA"/>
</dbReference>
<evidence type="ECO:0000259" key="3">
    <source>
        <dbReference type="PROSITE" id="PS50175"/>
    </source>
</evidence>
<accession>A0A6J8BER6</accession>
<proteinExistence type="predicted"/>
<dbReference type="PROSITE" id="PS50175">
    <property type="entry name" value="ASP_PROT_RETROV"/>
    <property type="match status" value="1"/>
</dbReference>
<dbReference type="OrthoDB" id="3439159at2759"/>
<dbReference type="CDD" id="cd00303">
    <property type="entry name" value="retropepsin_like"/>
    <property type="match status" value="1"/>
</dbReference>
<gene>
    <name evidence="4" type="ORF">MCOR_17937</name>
</gene>
<dbReference type="Pfam" id="PF00077">
    <property type="entry name" value="RVP"/>
    <property type="match status" value="1"/>
</dbReference>
<organism evidence="4 5">
    <name type="scientific">Mytilus coruscus</name>
    <name type="common">Sea mussel</name>
    <dbReference type="NCBI Taxonomy" id="42192"/>
    <lineage>
        <taxon>Eukaryota</taxon>
        <taxon>Metazoa</taxon>
        <taxon>Spiralia</taxon>
        <taxon>Lophotrochozoa</taxon>
        <taxon>Mollusca</taxon>
        <taxon>Bivalvia</taxon>
        <taxon>Autobranchia</taxon>
        <taxon>Pteriomorphia</taxon>
        <taxon>Mytilida</taxon>
        <taxon>Mytiloidea</taxon>
        <taxon>Mytilidae</taxon>
        <taxon>Mytilinae</taxon>
        <taxon>Mytilus</taxon>
    </lineage>
</organism>